<protein>
    <recommendedName>
        <fullName evidence="2">Glycosyltransferase subfamily 4-like N-terminal domain-containing protein</fullName>
    </recommendedName>
</protein>
<organism evidence="3 4">
    <name type="scientific">Magnetospirillum moscoviense</name>
    <dbReference type="NCBI Taxonomy" id="1437059"/>
    <lineage>
        <taxon>Bacteria</taxon>
        <taxon>Pseudomonadati</taxon>
        <taxon>Pseudomonadota</taxon>
        <taxon>Alphaproteobacteria</taxon>
        <taxon>Rhodospirillales</taxon>
        <taxon>Rhodospirillaceae</taxon>
        <taxon>Magnetospirillum</taxon>
    </lineage>
</organism>
<dbReference type="EMBL" id="LWQU01000104">
    <property type="protein sequence ID" value="OAN55108.1"/>
    <property type="molecule type" value="Genomic_DNA"/>
</dbReference>
<gene>
    <name evidence="3" type="ORF">A6A05_00675</name>
</gene>
<dbReference type="Proteomes" id="UP000078543">
    <property type="component" value="Unassembled WGS sequence"/>
</dbReference>
<dbReference type="Pfam" id="PF13579">
    <property type="entry name" value="Glyco_trans_4_4"/>
    <property type="match status" value="1"/>
</dbReference>
<evidence type="ECO:0000313" key="4">
    <source>
        <dbReference type="Proteomes" id="UP000078543"/>
    </source>
</evidence>
<accession>A0A178MYT7</accession>
<feature type="domain" description="Glycosyltransferase subfamily 4-like N-terminal" evidence="2">
    <location>
        <begin position="20"/>
        <end position="196"/>
    </location>
</feature>
<evidence type="ECO:0000313" key="3">
    <source>
        <dbReference type="EMBL" id="OAN55108.1"/>
    </source>
</evidence>
<keyword evidence="4" id="KW-1185">Reference proteome</keyword>
<dbReference type="AlphaFoldDB" id="A0A178MYT7"/>
<comment type="caution">
    <text evidence="3">The sequence shown here is derived from an EMBL/GenBank/DDBJ whole genome shotgun (WGS) entry which is preliminary data.</text>
</comment>
<dbReference type="GO" id="GO:0016757">
    <property type="term" value="F:glycosyltransferase activity"/>
    <property type="evidence" value="ECO:0007669"/>
    <property type="project" value="TreeGrafter"/>
</dbReference>
<evidence type="ECO:0000256" key="1">
    <source>
        <dbReference type="ARBA" id="ARBA00022679"/>
    </source>
</evidence>
<name>A0A178MYT7_9PROT</name>
<keyword evidence="1" id="KW-0808">Transferase</keyword>
<dbReference type="Gene3D" id="3.40.50.2000">
    <property type="entry name" value="Glycogen Phosphorylase B"/>
    <property type="match status" value="1"/>
</dbReference>
<dbReference type="RefSeq" id="WP_068498221.1">
    <property type="nucleotide sequence ID" value="NZ_LWQU01000104.1"/>
</dbReference>
<dbReference type="InterPro" id="IPR028098">
    <property type="entry name" value="Glyco_trans_4-like_N"/>
</dbReference>
<dbReference type="SUPFAM" id="SSF53756">
    <property type="entry name" value="UDP-Glycosyltransferase/glycogen phosphorylase"/>
    <property type="match status" value="1"/>
</dbReference>
<proteinExistence type="predicted"/>
<evidence type="ECO:0000259" key="2">
    <source>
        <dbReference type="Pfam" id="PF13579"/>
    </source>
</evidence>
<sequence>MKCVVSLVPLAMERDTRTIKIAASFARLGWRSVVAEAQPSRRRDHGPVELLGLTFSRASAAPPADRRPAAGRVSPWRQWLGERAHFLAFVVRYFVVLPLVALWRVPRADLYYLHEYRLFPTVWLLRRLRRPVPFIYDAHDVYPEVWESGQLSPFWRARFVPFLLAMERACAREAAAVVTVGAGVAQAIGRWLSVSPVVLRNCHDDRLRQSPATTLRQQLGLGPEALLVAVIGHRKPGQALEPLAAALAALPAHLHVAFVGSFYEAEVAALAERYGLTGRLHTPGPMASERMVGFVADADASALLYWGHSSNTRYILPNGFFQAVAAGLPLLYPDLPELTGTIGCRKVGWCIDPRDRDSLEKALGELVESDQALRQSLRAEVAALAATLTWEGEEQVLSSLVRNVVKEG</sequence>
<dbReference type="PANTHER" id="PTHR46401">
    <property type="entry name" value="GLYCOSYLTRANSFERASE WBBK-RELATED"/>
    <property type="match status" value="1"/>
</dbReference>
<dbReference type="STRING" id="1437059.A6A05_00675"/>
<dbReference type="GO" id="GO:0009103">
    <property type="term" value="P:lipopolysaccharide biosynthetic process"/>
    <property type="evidence" value="ECO:0007669"/>
    <property type="project" value="TreeGrafter"/>
</dbReference>
<dbReference type="PANTHER" id="PTHR46401:SF2">
    <property type="entry name" value="GLYCOSYLTRANSFERASE WBBK-RELATED"/>
    <property type="match status" value="1"/>
</dbReference>
<reference evidence="3 4" key="1">
    <citation type="submission" date="2016-04" db="EMBL/GenBank/DDBJ databases">
        <title>Draft genome sequence of freshwater magnetotactic bacteria Magnetospirillum marisnigri SP-1 and Magnetospirillum moscoviense BB-1.</title>
        <authorList>
            <person name="Koziaeva V."/>
            <person name="Dziuba M.V."/>
            <person name="Ivanov T.M."/>
            <person name="Kuznetsov B."/>
            <person name="Grouzdev D.S."/>
        </authorList>
    </citation>
    <scope>NUCLEOTIDE SEQUENCE [LARGE SCALE GENOMIC DNA]</scope>
    <source>
        <strain evidence="3 4">BB-1</strain>
    </source>
</reference>